<feature type="region of interest" description="Disordered" evidence="1">
    <location>
        <begin position="1"/>
        <end position="48"/>
    </location>
</feature>
<comment type="caution">
    <text evidence="2">The sequence shown here is derived from an EMBL/GenBank/DDBJ whole genome shotgun (WGS) entry which is preliminary data.</text>
</comment>
<reference evidence="2 3" key="1">
    <citation type="journal article" date="2011" name="Genome Biol.">
        <title>Comparative genome sequence analysis underscores mycoparasitism as the ancestral life style of Trichoderma.</title>
        <authorList>
            <person name="Kubicek C.P."/>
            <person name="Herrera-Estrella A."/>
            <person name="Seidl-Seiboth V."/>
            <person name="Martinez D.A."/>
            <person name="Druzhinina I.S."/>
            <person name="Thon M."/>
            <person name="Zeilinger S."/>
            <person name="Casas-Flores S."/>
            <person name="Horwitz B.A."/>
            <person name="Mukherjee P.K."/>
            <person name="Mukherjee M."/>
            <person name="Kredics L."/>
            <person name="Alcaraz L.D."/>
            <person name="Aerts A."/>
            <person name="Antal Z."/>
            <person name="Atanasova L."/>
            <person name="Cervantes-Badillo M.G."/>
            <person name="Challacombe J."/>
            <person name="Chertkov O."/>
            <person name="McCluskey K."/>
            <person name="Coulpier F."/>
            <person name="Deshpande N."/>
            <person name="von Doehren H."/>
            <person name="Ebbole D.J."/>
            <person name="Esquivel-Naranjo E.U."/>
            <person name="Fekete E."/>
            <person name="Flipphi M."/>
            <person name="Glaser F."/>
            <person name="Gomez-Rodriguez E.Y."/>
            <person name="Gruber S."/>
            <person name="Han C."/>
            <person name="Henrissat B."/>
            <person name="Hermosa R."/>
            <person name="Hernandez-Onate M."/>
            <person name="Karaffa L."/>
            <person name="Kosti I."/>
            <person name="Le Crom S."/>
            <person name="Lindquist E."/>
            <person name="Lucas S."/>
            <person name="Luebeck M."/>
            <person name="Luebeck P.S."/>
            <person name="Margeot A."/>
            <person name="Metz B."/>
            <person name="Misra M."/>
            <person name="Nevalainen H."/>
            <person name="Omann M."/>
            <person name="Packer N."/>
            <person name="Perrone G."/>
            <person name="Uresti-Rivera E.E."/>
            <person name="Salamov A."/>
            <person name="Schmoll M."/>
            <person name="Seiboth B."/>
            <person name="Shapiro H."/>
            <person name="Sukno S."/>
            <person name="Tamayo-Ramos J.A."/>
            <person name="Tisch D."/>
            <person name="Wiest A."/>
            <person name="Wilkinson H.H."/>
            <person name="Zhang M."/>
            <person name="Coutinho P.M."/>
            <person name="Kenerley C.M."/>
            <person name="Monte E."/>
            <person name="Baker S.E."/>
            <person name="Grigoriev I.V."/>
        </authorList>
    </citation>
    <scope>NUCLEOTIDE SEQUENCE [LARGE SCALE GENOMIC DNA]</scope>
    <source>
        <strain evidence="3">ATCC 20476 / IMI 206040</strain>
    </source>
</reference>
<feature type="non-terminal residue" evidence="2">
    <location>
        <position position="134"/>
    </location>
</feature>
<accession>G9P9Y5</accession>
<gene>
    <name evidence="2" type="ORF">TRIATDRAFT_302792</name>
</gene>
<feature type="compositionally biased region" description="Pro residues" evidence="1">
    <location>
        <begin position="20"/>
        <end position="29"/>
    </location>
</feature>
<keyword evidence="3" id="KW-1185">Reference proteome</keyword>
<feature type="compositionally biased region" description="Basic residues" evidence="1">
    <location>
        <begin position="1"/>
        <end position="12"/>
    </location>
</feature>
<proteinExistence type="predicted"/>
<sequence length="134" mass="14954">MAKSQYRGKQKPGSHGAPLFPSPPEPPSAGQPQLRPRGKRKGDTFSVPPALRRQGWARVYWRSTWCQTTRAPGFAQARFNYQAAGACDCPSHLMKAHLPSRRALELIATLRSSPNSRFELHPARPDAFLAQQHN</sequence>
<organism evidence="2 3">
    <name type="scientific">Hypocrea atroviridis (strain ATCC 20476 / IMI 206040)</name>
    <name type="common">Trichoderma atroviride</name>
    <dbReference type="NCBI Taxonomy" id="452589"/>
    <lineage>
        <taxon>Eukaryota</taxon>
        <taxon>Fungi</taxon>
        <taxon>Dikarya</taxon>
        <taxon>Ascomycota</taxon>
        <taxon>Pezizomycotina</taxon>
        <taxon>Sordariomycetes</taxon>
        <taxon>Hypocreomycetidae</taxon>
        <taxon>Hypocreales</taxon>
        <taxon>Hypocreaceae</taxon>
        <taxon>Trichoderma</taxon>
    </lineage>
</organism>
<dbReference type="Proteomes" id="UP000005426">
    <property type="component" value="Unassembled WGS sequence"/>
</dbReference>
<protein>
    <submittedName>
        <fullName evidence="2">Uncharacterized protein</fullName>
    </submittedName>
</protein>
<name>G9P9Y5_HYPAI</name>
<dbReference type="OrthoDB" id="10534029at2759"/>
<dbReference type="AlphaFoldDB" id="G9P9Y5"/>
<dbReference type="EMBL" id="ABDG02000028">
    <property type="protein sequence ID" value="EHK40456.1"/>
    <property type="molecule type" value="Genomic_DNA"/>
</dbReference>
<dbReference type="HOGENOM" id="CLU_1901199_0_0_1"/>
<evidence type="ECO:0000313" key="3">
    <source>
        <dbReference type="Proteomes" id="UP000005426"/>
    </source>
</evidence>
<evidence type="ECO:0000256" key="1">
    <source>
        <dbReference type="SAM" id="MobiDB-lite"/>
    </source>
</evidence>
<evidence type="ECO:0000313" key="2">
    <source>
        <dbReference type="EMBL" id="EHK40456.1"/>
    </source>
</evidence>